<accession>A0A812TST8</accession>
<evidence type="ECO:0000256" key="2">
    <source>
        <dbReference type="SAM" id="Phobius"/>
    </source>
</evidence>
<keyword evidence="2" id="KW-1133">Transmembrane helix</keyword>
<reference evidence="3" key="1">
    <citation type="submission" date="2021-02" db="EMBL/GenBank/DDBJ databases">
        <authorList>
            <person name="Dougan E. K."/>
            <person name="Rhodes N."/>
            <person name="Thang M."/>
            <person name="Chan C."/>
        </authorList>
    </citation>
    <scope>NUCLEOTIDE SEQUENCE</scope>
</reference>
<sequence>LFSTDLSGFALVAYSLRLGADWGIIAVVSLLSVRLSLPLCRHGLQWRTPRYATALILSIVLFFLVSVVWASTRIPLRWTPEDNALPVLLFVFWLAVAVGLFSCCQRRRDASGPGAAGAQQGEDSHSGNEPDVFSI</sequence>
<organism evidence="3 4">
    <name type="scientific">Symbiodinium pilosum</name>
    <name type="common">Dinoflagellate</name>
    <dbReference type="NCBI Taxonomy" id="2952"/>
    <lineage>
        <taxon>Eukaryota</taxon>
        <taxon>Sar</taxon>
        <taxon>Alveolata</taxon>
        <taxon>Dinophyceae</taxon>
        <taxon>Suessiales</taxon>
        <taxon>Symbiodiniaceae</taxon>
        <taxon>Symbiodinium</taxon>
    </lineage>
</organism>
<proteinExistence type="predicted"/>
<evidence type="ECO:0000313" key="4">
    <source>
        <dbReference type="Proteomes" id="UP000649617"/>
    </source>
</evidence>
<feature type="transmembrane region" description="Helical" evidence="2">
    <location>
        <begin position="20"/>
        <end position="39"/>
    </location>
</feature>
<feature type="transmembrane region" description="Helical" evidence="2">
    <location>
        <begin position="84"/>
        <end position="104"/>
    </location>
</feature>
<dbReference type="AlphaFoldDB" id="A0A812TST8"/>
<gene>
    <name evidence="3" type="ORF">SPIL2461_LOCUS14298</name>
</gene>
<name>A0A812TST8_SYMPI</name>
<feature type="compositionally biased region" description="Low complexity" evidence="1">
    <location>
        <begin position="112"/>
        <end position="121"/>
    </location>
</feature>
<evidence type="ECO:0000313" key="3">
    <source>
        <dbReference type="EMBL" id="CAE7540492.1"/>
    </source>
</evidence>
<feature type="region of interest" description="Disordered" evidence="1">
    <location>
        <begin position="112"/>
        <end position="135"/>
    </location>
</feature>
<feature type="non-terminal residue" evidence="3">
    <location>
        <position position="1"/>
    </location>
</feature>
<keyword evidence="2" id="KW-0812">Transmembrane</keyword>
<keyword evidence="2" id="KW-0472">Membrane</keyword>
<feature type="transmembrane region" description="Helical" evidence="2">
    <location>
        <begin position="51"/>
        <end position="72"/>
    </location>
</feature>
<comment type="caution">
    <text evidence="3">The sequence shown here is derived from an EMBL/GenBank/DDBJ whole genome shotgun (WGS) entry which is preliminary data.</text>
</comment>
<keyword evidence="4" id="KW-1185">Reference proteome</keyword>
<dbReference type="Proteomes" id="UP000649617">
    <property type="component" value="Unassembled WGS sequence"/>
</dbReference>
<protein>
    <submittedName>
        <fullName evidence="3">Uncharacterized protein</fullName>
    </submittedName>
</protein>
<dbReference type="EMBL" id="CAJNIZ010032891">
    <property type="protein sequence ID" value="CAE7540492.1"/>
    <property type="molecule type" value="Genomic_DNA"/>
</dbReference>
<evidence type="ECO:0000256" key="1">
    <source>
        <dbReference type="SAM" id="MobiDB-lite"/>
    </source>
</evidence>